<evidence type="ECO:0000259" key="2">
    <source>
        <dbReference type="Pfam" id="PF02517"/>
    </source>
</evidence>
<dbReference type="PANTHER" id="PTHR39430:SF1">
    <property type="entry name" value="PROTEASE"/>
    <property type="match status" value="1"/>
</dbReference>
<keyword evidence="1" id="KW-1133">Transmembrane helix</keyword>
<feature type="transmembrane region" description="Helical" evidence="1">
    <location>
        <begin position="237"/>
        <end position="254"/>
    </location>
</feature>
<feature type="transmembrane region" description="Helical" evidence="1">
    <location>
        <begin position="108"/>
        <end position="127"/>
    </location>
</feature>
<dbReference type="Pfam" id="PF02517">
    <property type="entry name" value="Rce1-like"/>
    <property type="match status" value="1"/>
</dbReference>
<accession>Q64EA7</accession>
<feature type="transmembrane region" description="Helical" evidence="1">
    <location>
        <begin position="180"/>
        <end position="203"/>
    </location>
</feature>
<gene>
    <name evidence="3" type="ORF">GZ12E2_37</name>
</gene>
<reference evidence="3" key="1">
    <citation type="journal article" date="2004" name="Science">
        <title>Reverse methanogenesis: testing the hypothesis with environmental genomics.</title>
        <authorList>
            <person name="Hallam S.J."/>
            <person name="Putnam N."/>
            <person name="Preston C.M."/>
            <person name="Detter J.C."/>
            <person name="Rokhsar D."/>
            <person name="Richardson P.M."/>
            <person name="DeLong E.F."/>
        </authorList>
    </citation>
    <scope>NUCLEOTIDE SEQUENCE</scope>
</reference>
<keyword evidence="1" id="KW-0472">Membrane</keyword>
<dbReference type="InterPro" id="IPR003675">
    <property type="entry name" value="Rce1/LyrA-like_dom"/>
</dbReference>
<feature type="transmembrane region" description="Helical" evidence="1">
    <location>
        <begin position="74"/>
        <end position="96"/>
    </location>
</feature>
<evidence type="ECO:0000313" key="3">
    <source>
        <dbReference type="EMBL" id="AAU82270.1"/>
    </source>
</evidence>
<feature type="transmembrane region" description="Helical" evidence="1">
    <location>
        <begin position="43"/>
        <end position="62"/>
    </location>
</feature>
<feature type="transmembrane region" description="Helical" evidence="1">
    <location>
        <begin position="215"/>
        <end position="231"/>
    </location>
</feature>
<feature type="transmembrane region" description="Helical" evidence="1">
    <location>
        <begin position="147"/>
        <end position="168"/>
    </location>
</feature>
<dbReference type="EMBL" id="AY714818">
    <property type="protein sequence ID" value="AAU82270.1"/>
    <property type="molecule type" value="Genomic_DNA"/>
</dbReference>
<feature type="transmembrane region" description="Helical" evidence="1">
    <location>
        <begin position="12"/>
        <end position="31"/>
    </location>
</feature>
<feature type="transmembrane region" description="Helical" evidence="1">
    <location>
        <begin position="266"/>
        <end position="285"/>
    </location>
</feature>
<name>Q64EA7_UNCAG</name>
<organism evidence="3">
    <name type="scientific">Uncultured archaeon GZfos26G2</name>
    <dbReference type="NCBI Taxonomy" id="3386331"/>
    <lineage>
        <taxon>Archaea</taxon>
        <taxon>Methanobacteriati</taxon>
        <taxon>Methanobacteriota</taxon>
        <taxon>Stenosarchaea group</taxon>
        <taxon>Methanomicrobia</taxon>
        <taxon>Candidatus Methanophagales</taxon>
        <taxon>Candidatus Methanophagaceae</taxon>
        <taxon>Candidatus Methanophaga</taxon>
    </lineage>
</organism>
<proteinExistence type="predicted"/>
<feature type="domain" description="CAAX prenyl protease 2/Lysostaphin resistance protein A-like" evidence="2">
    <location>
        <begin position="180"/>
        <end position="273"/>
    </location>
</feature>
<protein>
    <recommendedName>
        <fullName evidence="2">CAAX prenyl protease 2/Lysostaphin resistance protein A-like domain-containing protein</fullName>
    </recommendedName>
</protein>
<reference evidence="3" key="2">
    <citation type="submission" date="2004-08" db="EMBL/GenBank/DDBJ databases">
        <authorList>
            <person name="Putnam N."/>
            <person name="Detter J.C."/>
            <person name="Richardson P.M."/>
            <person name="Rokhsar D."/>
        </authorList>
    </citation>
    <scope>NUCLEOTIDE SEQUENCE</scope>
</reference>
<keyword evidence="1" id="KW-0812">Transmembrane</keyword>
<sequence>MEDNSMLKKGWVHRLTLFLLFLMCGLLVFFISMTYSPKIPDNIETICRISLMIVFLAVAIWSHRNELLKKYWPVFFAFFVASFALFLSWQSAGWVLHFLDLTVNTPDGIAVAKLSASLLIVIPIILLTRISGDDLASIYLKKGKLRLGLIIGLAGFVLFAALAVLQVIGQDISWEKVIPLTPWILVFVLANGFMEELLFRGLFLRKYEPFLGNKLSNLLTAVVFTLVHIQVTYTPELPIFLMITFLLALAWGYVMQKTDSIWGSALFHAGADMLVIIGIFANYGIRM</sequence>
<dbReference type="GO" id="GO:0080120">
    <property type="term" value="P:CAAX-box protein maturation"/>
    <property type="evidence" value="ECO:0007669"/>
    <property type="project" value="UniProtKB-ARBA"/>
</dbReference>
<evidence type="ECO:0000256" key="1">
    <source>
        <dbReference type="SAM" id="Phobius"/>
    </source>
</evidence>
<dbReference type="PANTHER" id="PTHR39430">
    <property type="entry name" value="MEMBRANE-ASSOCIATED PROTEASE-RELATED"/>
    <property type="match status" value="1"/>
</dbReference>
<dbReference type="AlphaFoldDB" id="Q64EA7"/>
<dbReference type="GO" id="GO:0004175">
    <property type="term" value="F:endopeptidase activity"/>
    <property type="evidence" value="ECO:0007669"/>
    <property type="project" value="UniProtKB-ARBA"/>
</dbReference>